<dbReference type="PANTHER" id="PTHR39217:SF1">
    <property type="entry name" value="GLUTATHIONE SYNTHETASE"/>
    <property type="match status" value="1"/>
</dbReference>
<proteinExistence type="predicted"/>
<dbReference type="AlphaFoldDB" id="A0A6I4MI91"/>
<gene>
    <name evidence="1" type="ORF">F8568_028790</name>
</gene>
<accession>A0A6I4MI91</accession>
<sequence>MFVTASPRCALATCDRLPEGSGDARMLAAALTGLGVAADIAVWDDPAVDWSRYDLVVIRSTWDYTDRRDAFLAWAESLPRVLNPADVLRWNTDKRYLRDLEAAGVPVVPTRWDPDDIPADWPEFVLKPSVSSGSRDTARWGAGEEDAARAHLRALRDAGRTVMLQPYLEAVDTAGETALVFIGGEYSHAGRKARVLNPGAGIEGLAGLGETRGKVTATTATAAELDLAHRVLAAVPGGRDLLYARVDLVPGPGGDPLLIELELTEPALYLEHAADAATRLATTVTARLPRR</sequence>
<name>A0A6I4MI91_9ACTN</name>
<dbReference type="PANTHER" id="PTHR39217">
    <property type="match status" value="1"/>
</dbReference>
<dbReference type="Proteomes" id="UP000462055">
    <property type="component" value="Unassembled WGS sequence"/>
</dbReference>
<comment type="caution">
    <text evidence="1">The sequence shown here is derived from an EMBL/GenBank/DDBJ whole genome shotgun (WGS) entry which is preliminary data.</text>
</comment>
<evidence type="ECO:0000313" key="2">
    <source>
        <dbReference type="Proteomes" id="UP000462055"/>
    </source>
</evidence>
<evidence type="ECO:0000313" key="1">
    <source>
        <dbReference type="EMBL" id="MWA04305.1"/>
    </source>
</evidence>
<keyword evidence="2" id="KW-1185">Reference proteome</keyword>
<evidence type="ECO:0008006" key="3">
    <source>
        <dbReference type="Google" id="ProtNLM"/>
    </source>
</evidence>
<dbReference type="InterPro" id="IPR053191">
    <property type="entry name" value="DcsG_Biosynth_Enzyme"/>
</dbReference>
<reference evidence="1" key="1">
    <citation type="submission" date="2019-12" db="EMBL/GenBank/DDBJ databases">
        <title>Actinomadura physcomitrii sp. nov., a novel actinomycete isolated from moss [Physcomitrium sphaericum (Ludw) Fuernr].</title>
        <authorList>
            <person name="Zhuang X."/>
        </authorList>
    </citation>
    <scope>NUCLEOTIDE SEQUENCE [LARGE SCALE GENOMIC DNA]</scope>
    <source>
        <strain evidence="1">LD22</strain>
    </source>
</reference>
<organism evidence="1 2">
    <name type="scientific">Actinomadura physcomitrii</name>
    <dbReference type="NCBI Taxonomy" id="2650748"/>
    <lineage>
        <taxon>Bacteria</taxon>
        <taxon>Bacillati</taxon>
        <taxon>Actinomycetota</taxon>
        <taxon>Actinomycetes</taxon>
        <taxon>Streptosporangiales</taxon>
        <taxon>Thermomonosporaceae</taxon>
        <taxon>Actinomadura</taxon>
    </lineage>
</organism>
<dbReference type="SUPFAM" id="SSF56059">
    <property type="entry name" value="Glutathione synthetase ATP-binding domain-like"/>
    <property type="match status" value="1"/>
</dbReference>
<protein>
    <recommendedName>
        <fullName evidence="3">ATP-grasp domain-containing protein</fullName>
    </recommendedName>
</protein>
<dbReference type="EMBL" id="WBMS02000026">
    <property type="protein sequence ID" value="MWA04305.1"/>
    <property type="molecule type" value="Genomic_DNA"/>
</dbReference>